<protein>
    <recommendedName>
        <fullName evidence="1">3-keto-alpha-glucoside-1,2-lyase/3-keto-2-hydroxy-glucal hydratase domain-containing protein</fullName>
    </recommendedName>
</protein>
<reference evidence="3" key="1">
    <citation type="submission" date="2006-03" db="EMBL/GenBank/DDBJ databases">
        <title>Complete genome sequence of Gemmatimonas aurantiaca T-27 that represents a novel phylum Gemmatimonadetes.</title>
        <authorList>
            <person name="Takasaki K."/>
            <person name="Ichikawa N."/>
            <person name="Miura H."/>
            <person name="Matsushita S."/>
            <person name="Watanabe Y."/>
            <person name="Oguchi A."/>
            <person name="Ankai A."/>
            <person name="Yashiro I."/>
            <person name="Takahashi M."/>
            <person name="Terui Y."/>
            <person name="Fukui S."/>
            <person name="Yokoyama H."/>
            <person name="Tanikawa S."/>
            <person name="Hanada S."/>
            <person name="Kamagata Y."/>
            <person name="Fujita N."/>
        </authorList>
    </citation>
    <scope>NUCLEOTIDE SEQUENCE [LARGE SCALE GENOMIC DNA]</scope>
    <source>
        <strain evidence="3">T-27 / DSM 14586 / JCM 11422 / NBRC 100505</strain>
    </source>
</reference>
<dbReference type="Gene3D" id="2.60.120.560">
    <property type="entry name" value="Exo-inulinase, domain 1"/>
    <property type="match status" value="1"/>
</dbReference>
<dbReference type="HOGENOM" id="CLU_862589_0_0_0"/>
<dbReference type="InterPro" id="IPR010496">
    <property type="entry name" value="AL/BT2_dom"/>
</dbReference>
<accession>C1AEE1</accession>
<dbReference type="eggNOG" id="COG3291">
    <property type="taxonomic scope" value="Bacteria"/>
</dbReference>
<dbReference type="EMBL" id="AP009153">
    <property type="protein sequence ID" value="BAH40868.1"/>
    <property type="molecule type" value="Genomic_DNA"/>
</dbReference>
<dbReference type="Pfam" id="PF06439">
    <property type="entry name" value="3keto-disac_hyd"/>
    <property type="match status" value="1"/>
</dbReference>
<dbReference type="Proteomes" id="UP000002209">
    <property type="component" value="Chromosome"/>
</dbReference>
<evidence type="ECO:0000313" key="2">
    <source>
        <dbReference type="EMBL" id="BAH40868.1"/>
    </source>
</evidence>
<keyword evidence="3" id="KW-1185">Reference proteome</keyword>
<evidence type="ECO:0000313" key="3">
    <source>
        <dbReference type="Proteomes" id="UP000002209"/>
    </source>
</evidence>
<evidence type="ECO:0000259" key="1">
    <source>
        <dbReference type="Pfam" id="PF06439"/>
    </source>
</evidence>
<dbReference type="GO" id="GO:0016787">
    <property type="term" value="F:hydrolase activity"/>
    <property type="evidence" value="ECO:0007669"/>
    <property type="project" value="InterPro"/>
</dbReference>
<sequence length="329" mass="35419">MSHTPLFLLRSLSGAFVRTLMAGTMLAAMPLLDSSALRAQAAAPIIGRWDLTVQGANGPYPSWLEVSQSGVRTLVGRFVGSGGSARPIAKVEFVNNTMRFAIPPQWDAESNDLRVEGAFADDRLTGTLTTPRGDVHRFVAVRAPLLRRTSAPVWAAPIVLFNGKTMDAWAPLAGTSQWSVVDGVLTNRRSGANLATKQHFTDFKLHLEFRYPKGGNSGVYLRGRYEVQVEDNGDLEPSPVHLGGIYGFLTANENVSKGPGVWQTYDITLIGRRVTVVLNGKTVIADQTIPGITGGALDSNEGAPGPIYLQGDHTAVEYRNIVITPAKTP</sequence>
<dbReference type="AlphaFoldDB" id="C1AEE1"/>
<dbReference type="STRING" id="379066.GAU_3826"/>
<proteinExistence type="predicted"/>
<feature type="domain" description="3-keto-alpha-glucoside-1,2-lyase/3-keto-2-hydroxy-glucal hydratase" evidence="1">
    <location>
        <begin position="158"/>
        <end position="323"/>
    </location>
</feature>
<gene>
    <name evidence="2" type="ordered locus">GAU_3826</name>
</gene>
<name>C1AEE1_GEMAT</name>
<dbReference type="RefSeq" id="WP_015895635.1">
    <property type="nucleotide sequence ID" value="NC_012489.1"/>
</dbReference>
<organism evidence="2 3">
    <name type="scientific">Gemmatimonas aurantiaca (strain DSM 14586 / JCM 11422 / NBRC 100505 / T-27)</name>
    <dbReference type="NCBI Taxonomy" id="379066"/>
    <lineage>
        <taxon>Bacteria</taxon>
        <taxon>Pseudomonadati</taxon>
        <taxon>Gemmatimonadota</taxon>
        <taxon>Gemmatimonadia</taxon>
        <taxon>Gemmatimonadales</taxon>
        <taxon>Gemmatimonadaceae</taxon>
        <taxon>Gemmatimonas</taxon>
    </lineage>
</organism>
<dbReference type="KEGG" id="gau:GAU_3826"/>